<feature type="compositionally biased region" description="Polar residues" evidence="4">
    <location>
        <begin position="1134"/>
        <end position="1158"/>
    </location>
</feature>
<protein>
    <recommendedName>
        <fullName evidence="7">Protein lingerer</fullName>
    </recommendedName>
</protein>
<dbReference type="STRING" id="268475.A0A0V1HPM4"/>
<feature type="region of interest" description="Disordered" evidence="4">
    <location>
        <begin position="376"/>
        <end position="399"/>
    </location>
</feature>
<dbReference type="InterPro" id="IPR009060">
    <property type="entry name" value="UBA-like_sf"/>
</dbReference>
<name>A0A0V1HPM4_9BILA</name>
<comment type="subcellular location">
    <subcellularLocation>
        <location evidence="1">Cytoplasm</location>
    </subcellularLocation>
</comment>
<dbReference type="Proteomes" id="UP000055024">
    <property type="component" value="Unassembled WGS sequence"/>
</dbReference>
<evidence type="ECO:0000256" key="2">
    <source>
        <dbReference type="ARBA" id="ARBA00022490"/>
    </source>
</evidence>
<feature type="compositionally biased region" description="Basic and acidic residues" evidence="4">
    <location>
        <begin position="691"/>
        <end position="700"/>
    </location>
</feature>
<evidence type="ECO:0000313" key="5">
    <source>
        <dbReference type="EMBL" id="KRZ11541.1"/>
    </source>
</evidence>
<dbReference type="GO" id="GO:0005737">
    <property type="term" value="C:cytoplasm"/>
    <property type="evidence" value="ECO:0007669"/>
    <property type="project" value="UniProtKB-SubCell"/>
</dbReference>
<feature type="compositionally biased region" description="Polar residues" evidence="4">
    <location>
        <begin position="380"/>
        <end position="390"/>
    </location>
</feature>
<feature type="region of interest" description="Disordered" evidence="4">
    <location>
        <begin position="681"/>
        <end position="700"/>
    </location>
</feature>
<dbReference type="PANTHER" id="PTHR16308">
    <property type="entry name" value="UBIQUITIN ASSOCIATED PROTEIN 2-LIKE/LINGERER"/>
    <property type="match status" value="1"/>
</dbReference>
<feature type="compositionally biased region" description="Polar residues" evidence="4">
    <location>
        <begin position="238"/>
        <end position="260"/>
    </location>
</feature>
<comment type="caution">
    <text evidence="5">The sequence shown here is derived from an EMBL/GenBank/DDBJ whole genome shotgun (WGS) entry which is preliminary data.</text>
</comment>
<feature type="region of interest" description="Disordered" evidence="4">
    <location>
        <begin position="1127"/>
        <end position="1163"/>
    </location>
</feature>
<feature type="compositionally biased region" description="Low complexity" evidence="4">
    <location>
        <begin position="681"/>
        <end position="690"/>
    </location>
</feature>
<gene>
    <name evidence="5" type="ORF">T11_14036</name>
</gene>
<reference evidence="5 6" key="1">
    <citation type="submission" date="2015-01" db="EMBL/GenBank/DDBJ databases">
        <title>Evolution of Trichinella species and genotypes.</title>
        <authorList>
            <person name="Korhonen P.K."/>
            <person name="Edoardo P."/>
            <person name="Giuseppe L.R."/>
            <person name="Gasser R.B."/>
        </authorList>
    </citation>
    <scope>NUCLEOTIDE SEQUENCE [LARGE SCALE GENOMIC DNA]</scope>
    <source>
        <strain evidence="5">ISS1029</strain>
    </source>
</reference>
<evidence type="ECO:0000256" key="1">
    <source>
        <dbReference type="ARBA" id="ARBA00004496"/>
    </source>
</evidence>
<dbReference type="GO" id="GO:0005634">
    <property type="term" value="C:nucleus"/>
    <property type="evidence" value="ECO:0007669"/>
    <property type="project" value="TreeGrafter"/>
</dbReference>
<feature type="compositionally biased region" description="Basic and acidic residues" evidence="4">
    <location>
        <begin position="194"/>
        <end position="215"/>
    </location>
</feature>
<feature type="region of interest" description="Disordered" evidence="4">
    <location>
        <begin position="193"/>
        <end position="313"/>
    </location>
</feature>
<dbReference type="CDD" id="cd14277">
    <property type="entry name" value="UBA_UBP2_like"/>
    <property type="match status" value="1"/>
</dbReference>
<accession>A0A0V1HPM4</accession>
<dbReference type="SUPFAM" id="SSF46934">
    <property type="entry name" value="UBA-like"/>
    <property type="match status" value="1"/>
</dbReference>
<proteinExistence type="predicted"/>
<dbReference type="EMBL" id="JYDP01000049">
    <property type="protein sequence ID" value="KRZ11541.1"/>
    <property type="molecule type" value="Genomic_DNA"/>
</dbReference>
<keyword evidence="2" id="KW-0963">Cytoplasm</keyword>
<keyword evidence="6" id="KW-1185">Reference proteome</keyword>
<evidence type="ECO:0000313" key="6">
    <source>
        <dbReference type="Proteomes" id="UP000055024"/>
    </source>
</evidence>
<feature type="non-terminal residue" evidence="5">
    <location>
        <position position="1"/>
    </location>
</feature>
<dbReference type="AlphaFoldDB" id="A0A0V1HPM4"/>
<evidence type="ECO:0000256" key="3">
    <source>
        <dbReference type="ARBA" id="ARBA00022553"/>
    </source>
</evidence>
<keyword evidence="3" id="KW-0597">Phosphoprotein</keyword>
<dbReference type="Gene3D" id="1.10.8.10">
    <property type="entry name" value="DNA helicase RuvA subunit, C-terminal domain"/>
    <property type="match status" value="1"/>
</dbReference>
<dbReference type="PANTHER" id="PTHR16308:SF13">
    <property type="entry name" value="PROTEIN LINGERER"/>
    <property type="match status" value="1"/>
</dbReference>
<evidence type="ECO:0000256" key="4">
    <source>
        <dbReference type="SAM" id="MobiDB-lite"/>
    </source>
</evidence>
<feature type="compositionally biased region" description="Basic and acidic residues" evidence="4">
    <location>
        <begin position="263"/>
        <end position="280"/>
    </location>
</feature>
<dbReference type="OrthoDB" id="5918007at2759"/>
<evidence type="ECO:0008006" key="7">
    <source>
        <dbReference type="Google" id="ProtNLM"/>
    </source>
</evidence>
<organism evidence="5 6">
    <name type="scientific">Trichinella zimbabwensis</name>
    <dbReference type="NCBI Taxonomy" id="268475"/>
    <lineage>
        <taxon>Eukaryota</taxon>
        <taxon>Metazoa</taxon>
        <taxon>Ecdysozoa</taxon>
        <taxon>Nematoda</taxon>
        <taxon>Enoplea</taxon>
        <taxon>Dorylaimia</taxon>
        <taxon>Trichinellida</taxon>
        <taxon>Trichinellidae</taxon>
        <taxon>Trichinella</taxon>
    </lineage>
</organism>
<sequence>LIYSMKIFLSCESHFCLKYSQTYTQALSFIGAFSLRGFCGSGRLAVDIFARFVSQFCLVHCSVEWLCEKLLLLHRNRMGNRDFLTNSEDSKKKANVAELPDLAELNKAPASEEDIKRKVQYIVNLTGHEESEVIVALYDCDYLVDKTVNALLEGDSQGEWVVIESRKSKKNHKQQQALAAAEAAAAAAAAAATGEKKQEAVGAKKELRGGKRGDVKSANARGRSQQARNRDTAAIPAGQQTVTRGTNQQRPIQGGRQNASAWGKDRDRVDENLPRTDRGGRGRNMSGARGRGRGRYSANASKRTSSMGRHGNYHSNVFTNEKVNGELRNDIYFIATFNCFWQMGGASLFEDKTSKIGTWQNSIATAELEKEAAKAKESGKVQNETVSSASPAADGWPVDEWNNEADEEWTKGPKVFTASKAMRNDLHQGTLDSGAVVLQDMSMFQQVPPMESAKLATGNPCATFVPQPVNVVEQPLASGGNSSVFYTPPLAAPMGSSLVSSNDGDLYLGASTREEWNQLATDALKNELGIGKAKPLIKMSNVPDGMTKGIHENQKHIDELTYQREIVKGHHYITGQAKSKYQIESMSNAHPGAMRDYQNRSHLAGQEFMGKGKMATDASSPMYVTANSKDQLSSVSINLHATGSAHGMMGRGGNTMSSTYPVGGMTQPMGSNELDMSMMSKGSGVGPPSVGDDKKDMQHHGGAEGMAMRVSSNLNDTPSSVTTDASIRAQTNANTTALLNRGETPSNQMYNNNNSNRTYTAACNVFGHRPAAMSAGGNPAVNPLAAPFQPPLPAAGISPYMGMYDQMNQLGFIPAPNLLFNNSYDLNSLNAMQQLASGQGNARDTGAADYKPQMNRGESMNSAAAAAAAAVNLHQTMSNLSLAPAGHGAAAGVPAGAGHPFATPPNVVGGQQHSMMGFAPPYSHFSDRNRMGPRGIVETGVGGFQVPAVVSTCTSVSNSVNVQNKTGVPVYSGQAFNNSYEEMPAAVHPERGNYSAGGSNQLKAAGTMNACSTGSHSTADVTSHRPYSSTLKVLRYVFCVRKANFCFMVASSQATVQYYFSTKMPYEPGKYGVGNASHVQPALAAAGPPYPAFPNAGYAGHPAGYMPAPMMNSTIAAAMASNSQPIGMPGAAESASNPGQHNRYNANQASGRQASNMPPGNKVGYGYWSAN</sequence>
<feature type="compositionally biased region" description="Polar residues" evidence="4">
    <location>
        <begin position="298"/>
        <end position="313"/>
    </location>
</feature>
<dbReference type="InterPro" id="IPR051833">
    <property type="entry name" value="TC-DDR_regulator"/>
</dbReference>